<dbReference type="PANTHER" id="PTHR48079">
    <property type="entry name" value="PROTEIN YEEZ"/>
    <property type="match status" value="1"/>
</dbReference>
<dbReference type="Pfam" id="PF01370">
    <property type="entry name" value="Epimerase"/>
    <property type="match status" value="1"/>
</dbReference>
<dbReference type="InterPro" id="IPR036291">
    <property type="entry name" value="NAD(P)-bd_dom_sf"/>
</dbReference>
<dbReference type="AlphaFoldDB" id="A0A6A6S9X7"/>
<dbReference type="Gene3D" id="3.40.50.720">
    <property type="entry name" value="NAD(P)-binding Rossmann-like Domain"/>
    <property type="match status" value="1"/>
</dbReference>
<protein>
    <submittedName>
        <fullName evidence="2">NAD(P)-binding protein</fullName>
    </submittedName>
</protein>
<dbReference type="InterPro" id="IPR051783">
    <property type="entry name" value="NAD(P)-dependent_oxidoreduct"/>
</dbReference>
<dbReference type="GO" id="GO:0004029">
    <property type="term" value="F:aldehyde dehydrogenase (NAD+) activity"/>
    <property type="evidence" value="ECO:0007669"/>
    <property type="project" value="TreeGrafter"/>
</dbReference>
<evidence type="ECO:0000259" key="1">
    <source>
        <dbReference type="Pfam" id="PF01370"/>
    </source>
</evidence>
<dbReference type="SUPFAM" id="SSF51735">
    <property type="entry name" value="NAD(P)-binding Rossmann-fold domains"/>
    <property type="match status" value="1"/>
</dbReference>
<dbReference type="OrthoDB" id="10262413at2759"/>
<evidence type="ECO:0000313" key="3">
    <source>
        <dbReference type="Proteomes" id="UP000799753"/>
    </source>
</evidence>
<dbReference type="Proteomes" id="UP000799753">
    <property type="component" value="Unassembled WGS sequence"/>
</dbReference>
<name>A0A6A6S9X7_9PLEO</name>
<dbReference type="EMBL" id="MU006780">
    <property type="protein sequence ID" value="KAF2643543.1"/>
    <property type="molecule type" value="Genomic_DNA"/>
</dbReference>
<accession>A0A6A6S9X7</accession>
<keyword evidence="3" id="KW-1185">Reference proteome</keyword>
<reference evidence="2" key="1">
    <citation type="journal article" date="2020" name="Stud. Mycol.">
        <title>101 Dothideomycetes genomes: a test case for predicting lifestyles and emergence of pathogens.</title>
        <authorList>
            <person name="Haridas S."/>
            <person name="Albert R."/>
            <person name="Binder M."/>
            <person name="Bloem J."/>
            <person name="Labutti K."/>
            <person name="Salamov A."/>
            <person name="Andreopoulos B."/>
            <person name="Baker S."/>
            <person name="Barry K."/>
            <person name="Bills G."/>
            <person name="Bluhm B."/>
            <person name="Cannon C."/>
            <person name="Castanera R."/>
            <person name="Culley D."/>
            <person name="Daum C."/>
            <person name="Ezra D."/>
            <person name="Gonzalez J."/>
            <person name="Henrissat B."/>
            <person name="Kuo A."/>
            <person name="Liang C."/>
            <person name="Lipzen A."/>
            <person name="Lutzoni F."/>
            <person name="Magnuson J."/>
            <person name="Mondo S."/>
            <person name="Nolan M."/>
            <person name="Ohm R."/>
            <person name="Pangilinan J."/>
            <person name="Park H.-J."/>
            <person name="Ramirez L."/>
            <person name="Alfaro M."/>
            <person name="Sun H."/>
            <person name="Tritt A."/>
            <person name="Yoshinaga Y."/>
            <person name="Zwiers L.-H."/>
            <person name="Turgeon B."/>
            <person name="Goodwin S."/>
            <person name="Spatafora J."/>
            <person name="Crous P."/>
            <person name="Grigoriev I."/>
        </authorList>
    </citation>
    <scope>NUCLEOTIDE SEQUENCE</scope>
    <source>
        <strain evidence="2">CBS 473.64</strain>
    </source>
</reference>
<gene>
    <name evidence="2" type="ORF">P280DRAFT_255552</name>
</gene>
<dbReference type="InterPro" id="IPR001509">
    <property type="entry name" value="Epimerase_deHydtase"/>
</dbReference>
<dbReference type="PANTHER" id="PTHR48079:SF6">
    <property type="entry name" value="NAD(P)-BINDING DOMAIN-CONTAINING PROTEIN-RELATED"/>
    <property type="match status" value="1"/>
</dbReference>
<sequence>MAHNILVTGAAGYIGGSIIADFLTRNVIPKEHIHAAVRSEEQASALSTLNVNVVRLDLSNEEAILELLTSNSIDIIIHTASAIDTRVTLPLIKALGKLRTASGKPVYYIHVSLFNVSVIREGGKEKYLSTPIHPFQTNSPKKTSALSAFYPNNNWPTTITSDLDAIFPTEKSLTHPYPVRSTNIAVIETAKDQDVTIFIVVPPVVYGRGTGPYNKLSVLFPLFIKAAIDLKTVHQFAENITINNVHISDLTTLYALLVQSIVRGDKIASGEEGYYFGIAHNTDWHDIQSRIAGLLASRGLVTSSEVRLWPSDQYASDALGYPLAYLNALWKSGADLSVERPRSLGWKPEWDRERFLREIDSEIEDVVELGRAKSGMMVDMHRIAKK</sequence>
<organism evidence="2 3">
    <name type="scientific">Massarina eburnea CBS 473.64</name>
    <dbReference type="NCBI Taxonomy" id="1395130"/>
    <lineage>
        <taxon>Eukaryota</taxon>
        <taxon>Fungi</taxon>
        <taxon>Dikarya</taxon>
        <taxon>Ascomycota</taxon>
        <taxon>Pezizomycotina</taxon>
        <taxon>Dothideomycetes</taxon>
        <taxon>Pleosporomycetidae</taxon>
        <taxon>Pleosporales</taxon>
        <taxon>Massarineae</taxon>
        <taxon>Massarinaceae</taxon>
        <taxon>Massarina</taxon>
    </lineage>
</organism>
<dbReference type="GO" id="GO:0005737">
    <property type="term" value="C:cytoplasm"/>
    <property type="evidence" value="ECO:0007669"/>
    <property type="project" value="TreeGrafter"/>
</dbReference>
<feature type="domain" description="NAD-dependent epimerase/dehydratase" evidence="1">
    <location>
        <begin position="5"/>
        <end position="82"/>
    </location>
</feature>
<proteinExistence type="predicted"/>
<evidence type="ECO:0000313" key="2">
    <source>
        <dbReference type="EMBL" id="KAF2643543.1"/>
    </source>
</evidence>